<dbReference type="InterPro" id="IPR006170">
    <property type="entry name" value="PBP/GOBP"/>
</dbReference>
<accession>A0A8K0G6U1</accession>
<dbReference type="InterPro" id="IPR036728">
    <property type="entry name" value="PBP_GOBP_sf"/>
</dbReference>
<organism evidence="2 3">
    <name type="scientific">Ignelater luminosus</name>
    <name type="common">Cucubano</name>
    <name type="synonym">Pyrophorus luminosus</name>
    <dbReference type="NCBI Taxonomy" id="2038154"/>
    <lineage>
        <taxon>Eukaryota</taxon>
        <taxon>Metazoa</taxon>
        <taxon>Ecdysozoa</taxon>
        <taxon>Arthropoda</taxon>
        <taxon>Hexapoda</taxon>
        <taxon>Insecta</taxon>
        <taxon>Pterygota</taxon>
        <taxon>Neoptera</taxon>
        <taxon>Endopterygota</taxon>
        <taxon>Coleoptera</taxon>
        <taxon>Polyphaga</taxon>
        <taxon>Elateriformia</taxon>
        <taxon>Elateroidea</taxon>
        <taxon>Elateridae</taxon>
        <taxon>Agrypninae</taxon>
        <taxon>Pyrophorini</taxon>
        <taxon>Ignelater</taxon>
    </lineage>
</organism>
<name>A0A8K0G6U1_IGNLU</name>
<dbReference type="Gene3D" id="1.10.238.20">
    <property type="entry name" value="Pheromone/general odorant binding protein domain"/>
    <property type="match status" value="1"/>
</dbReference>
<proteinExistence type="predicted"/>
<gene>
    <name evidence="2" type="ORF">ILUMI_17995</name>
</gene>
<keyword evidence="3" id="KW-1185">Reference proteome</keyword>
<protein>
    <submittedName>
        <fullName evidence="2">Uncharacterized protein</fullName>
    </submittedName>
</protein>
<feature type="chain" id="PRO_5035449223" evidence="1">
    <location>
        <begin position="19"/>
        <end position="142"/>
    </location>
</feature>
<feature type="signal peptide" evidence="1">
    <location>
        <begin position="1"/>
        <end position="18"/>
    </location>
</feature>
<dbReference type="EMBL" id="VTPC01079300">
    <property type="protein sequence ID" value="KAF2888179.1"/>
    <property type="molecule type" value="Genomic_DNA"/>
</dbReference>
<keyword evidence="1" id="KW-0732">Signal</keyword>
<dbReference type="GO" id="GO:0005549">
    <property type="term" value="F:odorant binding"/>
    <property type="evidence" value="ECO:0007669"/>
    <property type="project" value="InterPro"/>
</dbReference>
<dbReference type="CDD" id="cd23992">
    <property type="entry name" value="PBP_GOBP"/>
    <property type="match status" value="1"/>
</dbReference>
<dbReference type="AlphaFoldDB" id="A0A8K0G6U1"/>
<evidence type="ECO:0000313" key="2">
    <source>
        <dbReference type="EMBL" id="KAF2888179.1"/>
    </source>
</evidence>
<sequence>MRVHVLLLLFAACEKCKSDSCSAEDVSMTYIHKQWKPPVQKFEKECMLETGLEQYVLNEFYESPDIPDNYHFKCQLKCYGMKMGILSSTGDINVEKWVDLFDYMNVALAEKCVQMVKEEDLCEKSYLLVKCVNDELSKQYPS</sequence>
<dbReference type="SUPFAM" id="SSF47565">
    <property type="entry name" value="Insect pheromone/odorant-binding proteins"/>
    <property type="match status" value="1"/>
</dbReference>
<comment type="caution">
    <text evidence="2">The sequence shown here is derived from an EMBL/GenBank/DDBJ whole genome shotgun (WGS) entry which is preliminary data.</text>
</comment>
<dbReference type="OrthoDB" id="8194670at2759"/>
<evidence type="ECO:0000256" key="1">
    <source>
        <dbReference type="SAM" id="SignalP"/>
    </source>
</evidence>
<dbReference type="Pfam" id="PF01395">
    <property type="entry name" value="PBP_GOBP"/>
    <property type="match status" value="1"/>
</dbReference>
<dbReference type="Proteomes" id="UP000801492">
    <property type="component" value="Unassembled WGS sequence"/>
</dbReference>
<reference evidence="2" key="1">
    <citation type="submission" date="2019-08" db="EMBL/GenBank/DDBJ databases">
        <title>The genome of the North American firefly Photinus pyralis.</title>
        <authorList>
            <consortium name="Photinus pyralis genome working group"/>
            <person name="Fallon T.R."/>
            <person name="Sander Lower S.E."/>
            <person name="Weng J.-K."/>
        </authorList>
    </citation>
    <scope>NUCLEOTIDE SEQUENCE</scope>
    <source>
        <strain evidence="2">TRF0915ILg1</strain>
        <tissue evidence="2">Whole body</tissue>
    </source>
</reference>
<dbReference type="SMART" id="SM00708">
    <property type="entry name" value="PhBP"/>
    <property type="match status" value="1"/>
</dbReference>
<evidence type="ECO:0000313" key="3">
    <source>
        <dbReference type="Proteomes" id="UP000801492"/>
    </source>
</evidence>